<reference evidence="1" key="1">
    <citation type="submission" date="2020-07" db="EMBL/GenBank/DDBJ databases">
        <title>Koleobacter methoxysyntrophicus gen. nov., sp. nov., a novel anaerobic bacterium isolated from deep subsurface oil field and proposal of Koleobacterales ord. nov. in the phylum Firmicutes.</title>
        <authorList>
            <person name="Sakamoto S."/>
            <person name="Tamaki H."/>
        </authorList>
    </citation>
    <scope>NUCLEOTIDE SEQUENCE</scope>
    <source>
        <strain evidence="1">NRmbB1</strain>
    </source>
</reference>
<dbReference type="RefSeq" id="WP_206707326.1">
    <property type="nucleotide sequence ID" value="NZ_CP059066.1"/>
</dbReference>
<name>A0A8A0RR43_9FIRM</name>
<keyword evidence="2" id="KW-1185">Reference proteome</keyword>
<organism evidence="1 2">
    <name type="scientific">Koleobacter methoxysyntrophicus</name>
    <dbReference type="NCBI Taxonomy" id="2751313"/>
    <lineage>
        <taxon>Bacteria</taxon>
        <taxon>Bacillati</taxon>
        <taxon>Bacillota</taxon>
        <taxon>Clostridia</taxon>
        <taxon>Koleobacterales</taxon>
        <taxon>Koleobacteraceae</taxon>
        <taxon>Koleobacter</taxon>
    </lineage>
</organism>
<dbReference type="EMBL" id="CP059066">
    <property type="protein sequence ID" value="QSQ09998.1"/>
    <property type="molecule type" value="Genomic_DNA"/>
</dbReference>
<dbReference type="AlphaFoldDB" id="A0A8A0RR43"/>
<dbReference type="KEGG" id="kme:H0A61_02390"/>
<evidence type="ECO:0000313" key="2">
    <source>
        <dbReference type="Proteomes" id="UP000662904"/>
    </source>
</evidence>
<gene>
    <name evidence="1" type="ORF">H0A61_02390</name>
</gene>
<evidence type="ECO:0000313" key="1">
    <source>
        <dbReference type="EMBL" id="QSQ09998.1"/>
    </source>
</evidence>
<dbReference type="Proteomes" id="UP000662904">
    <property type="component" value="Chromosome"/>
</dbReference>
<proteinExistence type="predicted"/>
<sequence>MARSLKEEMERKNFQKALDIDFHDFYQLIEEGFSDKEISRELNVDEGFVKRLKREVEKDW</sequence>
<protein>
    <submittedName>
        <fullName evidence="1">Uncharacterized protein</fullName>
    </submittedName>
</protein>
<accession>A0A8A0RR43</accession>